<keyword evidence="2" id="KW-1185">Reference proteome</keyword>
<sequence length="167" mass="19254">MHKQVAGKLVLRKEVLRKKVLRKKVLRKKVLRKKVLRKKAARKPKKRLPINIKLSLKNKLYVIILLFTVLTGWINAHPKHDKKPALITQSQALSTASHHVKRLVKSGKLGKSWKDAIAVKAAMERRSSRDVWVVSFNRQVDGGQKDKTLYVFLTNTGYYNHNNFTGK</sequence>
<evidence type="ECO:0000313" key="2">
    <source>
        <dbReference type="Proteomes" id="UP000315439"/>
    </source>
</evidence>
<accession>A0A545U4D6</accession>
<dbReference type="AlphaFoldDB" id="A0A545U4D6"/>
<gene>
    <name evidence="1" type="ORF">FLL46_22175</name>
</gene>
<reference evidence="1 2" key="1">
    <citation type="submission" date="2019-07" db="EMBL/GenBank/DDBJ databases">
        <title>Draft genome for Aliikangiella sp. M105.</title>
        <authorList>
            <person name="Wang G."/>
        </authorList>
    </citation>
    <scope>NUCLEOTIDE SEQUENCE [LARGE SCALE GENOMIC DNA]</scope>
    <source>
        <strain evidence="1 2">M105</strain>
    </source>
</reference>
<dbReference type="OrthoDB" id="5298442at2"/>
<dbReference type="InterPro" id="IPR045503">
    <property type="entry name" value="DUF6488"/>
</dbReference>
<proteinExistence type="predicted"/>
<evidence type="ECO:0000313" key="1">
    <source>
        <dbReference type="EMBL" id="TQV84335.1"/>
    </source>
</evidence>
<comment type="caution">
    <text evidence="1">The sequence shown here is derived from an EMBL/GenBank/DDBJ whole genome shotgun (WGS) entry which is preliminary data.</text>
</comment>
<dbReference type="Pfam" id="PF20098">
    <property type="entry name" value="DUF6488"/>
    <property type="match status" value="1"/>
</dbReference>
<dbReference type="Proteomes" id="UP000315439">
    <property type="component" value="Unassembled WGS sequence"/>
</dbReference>
<protein>
    <submittedName>
        <fullName evidence="1">Uncharacterized protein</fullName>
    </submittedName>
</protein>
<dbReference type="RefSeq" id="WP_142933861.1">
    <property type="nucleotide sequence ID" value="NZ_ML660170.1"/>
</dbReference>
<organism evidence="1 2">
    <name type="scientific">Aliikangiella coralliicola</name>
    <dbReference type="NCBI Taxonomy" id="2592383"/>
    <lineage>
        <taxon>Bacteria</taxon>
        <taxon>Pseudomonadati</taxon>
        <taxon>Pseudomonadota</taxon>
        <taxon>Gammaproteobacteria</taxon>
        <taxon>Oceanospirillales</taxon>
        <taxon>Pleioneaceae</taxon>
        <taxon>Aliikangiella</taxon>
    </lineage>
</organism>
<dbReference type="EMBL" id="VIKS01000014">
    <property type="protein sequence ID" value="TQV84335.1"/>
    <property type="molecule type" value="Genomic_DNA"/>
</dbReference>
<name>A0A545U4D6_9GAMM</name>